<feature type="transmembrane region" description="Helical" evidence="7">
    <location>
        <begin position="182"/>
        <end position="203"/>
    </location>
</feature>
<evidence type="ECO:0000256" key="2">
    <source>
        <dbReference type="ARBA" id="ARBA00022448"/>
    </source>
</evidence>
<comment type="similarity">
    <text evidence="7">Belongs to the binding-protein-dependent transport system permease family.</text>
</comment>
<dbReference type="InterPro" id="IPR000515">
    <property type="entry name" value="MetI-like"/>
</dbReference>
<dbReference type="EMBL" id="JACIEM010000002">
    <property type="protein sequence ID" value="MBB4002578.1"/>
    <property type="molecule type" value="Genomic_DNA"/>
</dbReference>
<dbReference type="PANTHER" id="PTHR30151">
    <property type="entry name" value="ALKANE SULFONATE ABC TRANSPORTER-RELATED, MEMBRANE SUBUNIT"/>
    <property type="match status" value="1"/>
</dbReference>
<feature type="domain" description="ABC transmembrane type-1" evidence="8">
    <location>
        <begin position="53"/>
        <end position="233"/>
    </location>
</feature>
<keyword evidence="5 7" id="KW-1133">Transmembrane helix</keyword>
<sequence>MSIYHIAIFLTVLLAWKLTVETQLMDSFFIGDPVLVFGKIVNWFASGDVFRHLWVTLVETLVAFGIGSVLGLVVGLWLALSPLASQLSSPYIKGFNAMPRVILAPIFSVWFGLGMTSKIALGITLVFFVVFFNVYQGVREVSPVVLANAKMLGASKRQLLRSVYIPSAMSWVFSSLHTAVGMAFVGAVIGEYMGSAAGMGYLILQAESVFDINGVFAGVIILTFFAIALDYGVGFVERKLLHWQPREARTIGDTA</sequence>
<reference evidence="9 10" key="1">
    <citation type="submission" date="2020-08" db="EMBL/GenBank/DDBJ databases">
        <title>Genomic Encyclopedia of Type Strains, Phase IV (KMG-IV): sequencing the most valuable type-strain genomes for metagenomic binning, comparative biology and taxonomic classification.</title>
        <authorList>
            <person name="Goeker M."/>
        </authorList>
    </citation>
    <scope>NUCLEOTIDE SEQUENCE [LARGE SCALE GENOMIC DNA]</scope>
    <source>
        <strain evidence="9 10">DSM 103570</strain>
    </source>
</reference>
<comment type="subcellular location">
    <subcellularLocation>
        <location evidence="1 7">Cell membrane</location>
        <topology evidence="1 7">Multi-pass membrane protein</topology>
    </subcellularLocation>
</comment>
<keyword evidence="4 7" id="KW-0812">Transmembrane</keyword>
<accession>A0A7W6HCS3</accession>
<comment type="caution">
    <text evidence="9">The sequence shown here is derived from an EMBL/GenBank/DDBJ whole genome shotgun (WGS) entry which is preliminary data.</text>
</comment>
<feature type="transmembrane region" description="Helical" evidence="7">
    <location>
        <begin position="62"/>
        <end position="83"/>
    </location>
</feature>
<evidence type="ECO:0000256" key="5">
    <source>
        <dbReference type="ARBA" id="ARBA00022989"/>
    </source>
</evidence>
<dbReference type="RefSeq" id="WP_183207146.1">
    <property type="nucleotide sequence ID" value="NZ_JAAAMM010000002.1"/>
</dbReference>
<keyword evidence="2 7" id="KW-0813">Transport</keyword>
<gene>
    <name evidence="9" type="ORF">GGR03_001653</name>
</gene>
<proteinExistence type="inferred from homology"/>
<keyword evidence="6 7" id="KW-0472">Membrane</keyword>
<dbReference type="InterPro" id="IPR035906">
    <property type="entry name" value="MetI-like_sf"/>
</dbReference>
<dbReference type="PANTHER" id="PTHR30151:SF20">
    <property type="entry name" value="ABC TRANSPORTER PERMEASE PROTEIN HI_0355-RELATED"/>
    <property type="match status" value="1"/>
</dbReference>
<dbReference type="GO" id="GO:0055085">
    <property type="term" value="P:transmembrane transport"/>
    <property type="evidence" value="ECO:0007669"/>
    <property type="project" value="InterPro"/>
</dbReference>
<evidence type="ECO:0000313" key="10">
    <source>
        <dbReference type="Proteomes" id="UP000588647"/>
    </source>
</evidence>
<evidence type="ECO:0000259" key="8">
    <source>
        <dbReference type="PROSITE" id="PS50928"/>
    </source>
</evidence>
<evidence type="ECO:0000256" key="6">
    <source>
        <dbReference type="ARBA" id="ARBA00023136"/>
    </source>
</evidence>
<dbReference type="Gene3D" id="1.10.3720.10">
    <property type="entry name" value="MetI-like"/>
    <property type="match status" value="1"/>
</dbReference>
<dbReference type="Pfam" id="PF00528">
    <property type="entry name" value="BPD_transp_1"/>
    <property type="match status" value="1"/>
</dbReference>
<protein>
    <submittedName>
        <fullName evidence="9">NitT/TauT family transport system permease protein</fullName>
    </submittedName>
</protein>
<dbReference type="CDD" id="cd06261">
    <property type="entry name" value="TM_PBP2"/>
    <property type="match status" value="1"/>
</dbReference>
<name>A0A7W6HCS3_9HYPH</name>
<organism evidence="9 10">
    <name type="scientific">Aurantimonas endophytica</name>
    <dbReference type="NCBI Taxonomy" id="1522175"/>
    <lineage>
        <taxon>Bacteria</taxon>
        <taxon>Pseudomonadati</taxon>
        <taxon>Pseudomonadota</taxon>
        <taxon>Alphaproteobacteria</taxon>
        <taxon>Hyphomicrobiales</taxon>
        <taxon>Aurantimonadaceae</taxon>
        <taxon>Aurantimonas</taxon>
    </lineage>
</organism>
<evidence type="ECO:0000256" key="4">
    <source>
        <dbReference type="ARBA" id="ARBA00022692"/>
    </source>
</evidence>
<evidence type="ECO:0000256" key="1">
    <source>
        <dbReference type="ARBA" id="ARBA00004651"/>
    </source>
</evidence>
<dbReference type="GO" id="GO:0005886">
    <property type="term" value="C:plasma membrane"/>
    <property type="evidence" value="ECO:0007669"/>
    <property type="project" value="UniProtKB-SubCell"/>
</dbReference>
<feature type="transmembrane region" description="Helical" evidence="7">
    <location>
        <begin position="119"/>
        <end position="138"/>
    </location>
</feature>
<keyword evidence="3" id="KW-1003">Cell membrane</keyword>
<dbReference type="Proteomes" id="UP000588647">
    <property type="component" value="Unassembled WGS sequence"/>
</dbReference>
<evidence type="ECO:0000313" key="9">
    <source>
        <dbReference type="EMBL" id="MBB4002578.1"/>
    </source>
</evidence>
<dbReference type="AlphaFoldDB" id="A0A7W6HCS3"/>
<dbReference type="PROSITE" id="PS50928">
    <property type="entry name" value="ABC_TM1"/>
    <property type="match status" value="1"/>
</dbReference>
<keyword evidence="10" id="KW-1185">Reference proteome</keyword>
<evidence type="ECO:0000256" key="7">
    <source>
        <dbReference type="RuleBase" id="RU363032"/>
    </source>
</evidence>
<evidence type="ECO:0000256" key="3">
    <source>
        <dbReference type="ARBA" id="ARBA00022475"/>
    </source>
</evidence>
<feature type="transmembrane region" description="Helical" evidence="7">
    <location>
        <begin position="215"/>
        <end position="236"/>
    </location>
</feature>
<dbReference type="SUPFAM" id="SSF161098">
    <property type="entry name" value="MetI-like"/>
    <property type="match status" value="1"/>
</dbReference>